<comment type="caution">
    <text evidence="1">The sequence shown here is derived from an EMBL/GenBank/DDBJ whole genome shotgun (WGS) entry which is preliminary data.</text>
</comment>
<evidence type="ECO:0000313" key="1">
    <source>
        <dbReference type="EMBL" id="CAB5369458.1"/>
    </source>
</evidence>
<proteinExistence type="predicted"/>
<dbReference type="EMBL" id="CAGKOT010000026">
    <property type="protein sequence ID" value="CAB5369458.1"/>
    <property type="molecule type" value="Genomic_DNA"/>
</dbReference>
<dbReference type="Proteomes" id="UP000684084">
    <property type="component" value="Unassembled WGS sequence"/>
</dbReference>
<reference evidence="1" key="1">
    <citation type="submission" date="2020-05" db="EMBL/GenBank/DDBJ databases">
        <authorList>
            <person name="Rincon C."/>
            <person name="Sanders R I."/>
            <person name="Robbins C."/>
            <person name="Chaturvedi A."/>
        </authorList>
    </citation>
    <scope>NUCLEOTIDE SEQUENCE</scope>
    <source>
        <strain evidence="1">CHB12</strain>
    </source>
</reference>
<organism evidence="1 2">
    <name type="scientific">Rhizophagus irregularis</name>
    <dbReference type="NCBI Taxonomy" id="588596"/>
    <lineage>
        <taxon>Eukaryota</taxon>
        <taxon>Fungi</taxon>
        <taxon>Fungi incertae sedis</taxon>
        <taxon>Mucoromycota</taxon>
        <taxon>Glomeromycotina</taxon>
        <taxon>Glomeromycetes</taxon>
        <taxon>Glomerales</taxon>
        <taxon>Glomeraceae</taxon>
        <taxon>Rhizophagus</taxon>
    </lineage>
</organism>
<evidence type="ECO:0000313" key="2">
    <source>
        <dbReference type="Proteomes" id="UP000684084"/>
    </source>
</evidence>
<dbReference type="AlphaFoldDB" id="A0A915ZAP9"/>
<sequence>MTPRISVSSYNLWPLLHSKIAVEWNVIKMNRSERKYCRYMRKNLFRKSSIIREYILLFFFGLRPEKFFYPHWTLSSTMYISIK</sequence>
<name>A0A915ZAP9_9GLOM</name>
<protein>
    <submittedName>
        <fullName evidence="1">Uncharacterized protein</fullName>
    </submittedName>
</protein>
<gene>
    <name evidence="1" type="ORF">CHRIB12_LOCUS12197</name>
</gene>
<accession>A0A915ZAP9</accession>